<dbReference type="AlphaFoldDB" id="A0A7C5RDI7"/>
<keyword evidence="1" id="KW-0472">Membrane</keyword>
<dbReference type="InterPro" id="IPR036013">
    <property type="entry name" value="Band_7/SPFH_dom_sf"/>
</dbReference>
<dbReference type="CDD" id="cd03401">
    <property type="entry name" value="SPFH_prohibitin"/>
    <property type="match status" value="1"/>
</dbReference>
<dbReference type="InterPro" id="IPR000163">
    <property type="entry name" value="Prohibitin"/>
</dbReference>
<feature type="transmembrane region" description="Helical" evidence="1">
    <location>
        <begin position="35"/>
        <end position="57"/>
    </location>
</feature>
<keyword evidence="1" id="KW-1133">Transmembrane helix</keyword>
<proteinExistence type="predicted"/>
<protein>
    <submittedName>
        <fullName evidence="3">Prohibitin family protein</fullName>
    </submittedName>
</protein>
<dbReference type="OrthoDB" id="9792660at2"/>
<dbReference type="PANTHER" id="PTHR23222:SF0">
    <property type="entry name" value="PROHIBITIN 1"/>
    <property type="match status" value="1"/>
</dbReference>
<dbReference type="InterPro" id="IPR001107">
    <property type="entry name" value="Band_7"/>
</dbReference>
<dbReference type="SMART" id="SM00244">
    <property type="entry name" value="PHB"/>
    <property type="match status" value="1"/>
</dbReference>
<gene>
    <name evidence="3" type="ORF">ENM28_00885</name>
</gene>
<organism evidence="3">
    <name type="scientific">Thermus caliditerrae</name>
    <dbReference type="NCBI Taxonomy" id="1330700"/>
    <lineage>
        <taxon>Bacteria</taxon>
        <taxon>Thermotogati</taxon>
        <taxon>Deinococcota</taxon>
        <taxon>Deinococci</taxon>
        <taxon>Thermales</taxon>
        <taxon>Thermaceae</taxon>
        <taxon>Thermus</taxon>
    </lineage>
</organism>
<keyword evidence="1" id="KW-0812">Transmembrane</keyword>
<comment type="caution">
    <text evidence="3">The sequence shown here is derived from an EMBL/GenBank/DDBJ whole genome shotgun (WGS) entry which is preliminary data.</text>
</comment>
<dbReference type="PANTHER" id="PTHR23222">
    <property type="entry name" value="PROHIBITIN"/>
    <property type="match status" value="1"/>
</dbReference>
<evidence type="ECO:0000313" key="3">
    <source>
        <dbReference type="EMBL" id="HHM67281.1"/>
    </source>
</evidence>
<dbReference type="Pfam" id="PF01145">
    <property type="entry name" value="Band_7"/>
    <property type="match status" value="1"/>
</dbReference>
<dbReference type="EMBL" id="DRXE01000033">
    <property type="protein sequence ID" value="HHM67281.1"/>
    <property type="molecule type" value="Genomic_DNA"/>
</dbReference>
<evidence type="ECO:0000256" key="1">
    <source>
        <dbReference type="SAM" id="Phobius"/>
    </source>
</evidence>
<reference evidence="3" key="1">
    <citation type="journal article" date="2020" name="mSystems">
        <title>Genome- and Community-Level Interaction Insights into Carbon Utilization and Element Cycling Functions of Hydrothermarchaeota in Hydrothermal Sediment.</title>
        <authorList>
            <person name="Zhou Z."/>
            <person name="Liu Y."/>
            <person name="Xu W."/>
            <person name="Pan J."/>
            <person name="Luo Z.H."/>
            <person name="Li M."/>
        </authorList>
    </citation>
    <scope>NUCLEOTIDE SEQUENCE [LARGE SCALE GENOMIC DNA]</scope>
    <source>
        <strain evidence="3">SpSt-1071</strain>
    </source>
</reference>
<name>A0A7C5RDI7_9DEIN</name>
<dbReference type="RefSeq" id="WP_038047872.1">
    <property type="nucleotide sequence ID" value="NZ_JQNC01000003.1"/>
</dbReference>
<dbReference type="SUPFAM" id="SSF117892">
    <property type="entry name" value="Band 7/SPFH domain"/>
    <property type="match status" value="1"/>
</dbReference>
<accession>A0A7C5RDI7</accession>
<dbReference type="Gene3D" id="3.30.479.30">
    <property type="entry name" value="Band 7 domain"/>
    <property type="match status" value="1"/>
</dbReference>
<evidence type="ECO:0000259" key="2">
    <source>
        <dbReference type="SMART" id="SM00244"/>
    </source>
</evidence>
<feature type="domain" description="Band 7" evidence="2">
    <location>
        <begin position="40"/>
        <end position="215"/>
    </location>
</feature>
<dbReference type="GO" id="GO:0016020">
    <property type="term" value="C:membrane"/>
    <property type="evidence" value="ECO:0007669"/>
    <property type="project" value="InterPro"/>
</dbReference>
<sequence>MLDLVALVLVVVGVGVLFSPKRAYAFPLLGVGLLLLVLSHSFVVVPAGHVGVVFNILRGVQPAPFGEGVHFVVPGLQQVILYDARVKEVTLSAPHEGERRADTSIRARSKEGLEIGVDVTVQYRILKERAAKLHQEVGPNYLETLIVPQVRSKVRDAVGQYNAAELISTQRTALETSVIQGLEETLLQYHIELVSVLLREIRIPETVAKVIEEKQTAEQQVQIEINRRKQAEIAAQRRVIEAQGERDAAILRAEGEAKAIELRGRALKAAPEVVQLTFAEKLAPGVQTVFVPSTGNFLLDLRGLQGGGQGR</sequence>